<dbReference type="EMBL" id="MCGE01000026">
    <property type="protein sequence ID" value="ORZ09951.1"/>
    <property type="molecule type" value="Genomic_DNA"/>
</dbReference>
<protein>
    <submittedName>
        <fullName evidence="3">Uncharacterized protein</fullName>
    </submittedName>
</protein>
<evidence type="ECO:0000313" key="3">
    <source>
        <dbReference type="EMBL" id="ORZ09951.1"/>
    </source>
</evidence>
<reference evidence="3 4" key="1">
    <citation type="submission" date="2016-07" db="EMBL/GenBank/DDBJ databases">
        <title>Pervasive Adenine N6-methylation of Active Genes in Fungi.</title>
        <authorList>
            <consortium name="DOE Joint Genome Institute"/>
            <person name="Mondo S.J."/>
            <person name="Dannebaum R.O."/>
            <person name="Kuo R.C."/>
            <person name="Labutti K."/>
            <person name="Haridas S."/>
            <person name="Kuo A."/>
            <person name="Salamov A."/>
            <person name="Ahrendt S.R."/>
            <person name="Lipzen A."/>
            <person name="Sullivan W."/>
            <person name="Andreopoulos W.B."/>
            <person name="Clum A."/>
            <person name="Lindquist E."/>
            <person name="Daum C."/>
            <person name="Ramamoorthy G.K."/>
            <person name="Gryganskyi A."/>
            <person name="Culley D."/>
            <person name="Magnuson J.K."/>
            <person name="James T.Y."/>
            <person name="O'Malley M.A."/>
            <person name="Stajich J.E."/>
            <person name="Spatafora J.W."/>
            <person name="Visel A."/>
            <person name="Grigoriev I.V."/>
        </authorList>
    </citation>
    <scope>NUCLEOTIDE SEQUENCE [LARGE SCALE GENOMIC DNA]</scope>
    <source>
        <strain evidence="3 4">NRRL 1336</strain>
    </source>
</reference>
<accession>A0A1X2I603</accession>
<keyword evidence="4" id="KW-1185">Reference proteome</keyword>
<feature type="compositionally biased region" description="Polar residues" evidence="1">
    <location>
        <begin position="69"/>
        <end position="81"/>
    </location>
</feature>
<comment type="caution">
    <text evidence="3">The sequence shown here is derived from an EMBL/GenBank/DDBJ whole genome shotgun (WGS) entry which is preliminary data.</text>
</comment>
<evidence type="ECO:0000256" key="2">
    <source>
        <dbReference type="SAM" id="SignalP"/>
    </source>
</evidence>
<feature type="region of interest" description="Disordered" evidence="1">
    <location>
        <begin position="189"/>
        <end position="218"/>
    </location>
</feature>
<dbReference type="Proteomes" id="UP000193560">
    <property type="component" value="Unassembled WGS sequence"/>
</dbReference>
<feature type="compositionally biased region" description="Low complexity" evidence="1">
    <location>
        <begin position="149"/>
        <end position="174"/>
    </location>
</feature>
<gene>
    <name evidence="3" type="ORF">BCR42DRAFT_441508</name>
</gene>
<proteinExistence type="predicted"/>
<keyword evidence="2" id="KW-0732">Signal</keyword>
<feature type="chain" id="PRO_5013049733" evidence="2">
    <location>
        <begin position="20"/>
        <end position="239"/>
    </location>
</feature>
<sequence>MKVLIFITICLTLFTLVQSIEENEENQPLTVYKTVTAPANTDKLQSPTASSASEQVKPTLSLEAEDESTASSTLENKSAEPSVNEEKSIHLNDGATSSPVPDTEVEVETEEEEEEEKDANKPMKLTPEVSSEKDGASDKESSLVSEGPSKSVLSGSASASASKQMSSSSSAKSYNSAFSFSPITLAPESTKAAGAKATAPIMNKASAKTGTVKTDKHVSSGFKVTPSSSFILFVLALIL</sequence>
<feature type="compositionally biased region" description="Polar residues" evidence="1">
    <location>
        <begin position="39"/>
        <end position="58"/>
    </location>
</feature>
<name>A0A1X2I603_9FUNG</name>
<feature type="region of interest" description="Disordered" evidence="1">
    <location>
        <begin position="39"/>
        <end position="174"/>
    </location>
</feature>
<evidence type="ECO:0000313" key="4">
    <source>
        <dbReference type="Proteomes" id="UP000193560"/>
    </source>
</evidence>
<organism evidence="3 4">
    <name type="scientific">Absidia repens</name>
    <dbReference type="NCBI Taxonomy" id="90262"/>
    <lineage>
        <taxon>Eukaryota</taxon>
        <taxon>Fungi</taxon>
        <taxon>Fungi incertae sedis</taxon>
        <taxon>Mucoromycota</taxon>
        <taxon>Mucoromycotina</taxon>
        <taxon>Mucoromycetes</taxon>
        <taxon>Mucorales</taxon>
        <taxon>Cunninghamellaceae</taxon>
        <taxon>Absidia</taxon>
    </lineage>
</organism>
<feature type="compositionally biased region" description="Basic and acidic residues" evidence="1">
    <location>
        <begin position="130"/>
        <end position="141"/>
    </location>
</feature>
<dbReference type="AlphaFoldDB" id="A0A1X2I603"/>
<feature type="compositionally biased region" description="Acidic residues" evidence="1">
    <location>
        <begin position="103"/>
        <end position="117"/>
    </location>
</feature>
<feature type="signal peptide" evidence="2">
    <location>
        <begin position="1"/>
        <end position="19"/>
    </location>
</feature>
<evidence type="ECO:0000256" key="1">
    <source>
        <dbReference type="SAM" id="MobiDB-lite"/>
    </source>
</evidence>